<name>E8MC99_PHOS4</name>
<dbReference type="GO" id="GO:1901982">
    <property type="term" value="F:maltose binding"/>
    <property type="evidence" value="ECO:0007669"/>
    <property type="project" value="TreeGrafter"/>
</dbReference>
<sequence length="392" mass="43492">MKKLTLMSLGVACALNSVNVAAFSDGEITIWMPLDKGQKGMTYAVEQFEQDTGVKVNVEFPESLEERFIQFASVGKGPDIMVFAHDRFGGYAEAGLVREVTPEASFKAKFEPYSWDATSYKGKTYGYPIAAESVSLIYNKDLVQEPLKNWEDIFALDKELAKKGKKAIAWAVKTPYFTHPLYSSDGAYVFELNDTGFNPSKTGVNTPEAKNTMAFLKRIVDEGVMSADMDYAYSEGAFNKGEVAMTVNGPWAWANIEKTGINYGVAELPKFHGKDSRPFVGILMAGISTASPNQDLAQEFIENYLLSMDSLRFMNSQVPIGVPARIEFSKELANDPRIRASIINAQNGDIMPNIPQMMGYWHGLQAAITNVIEDRQTVDESLVDLEKRVLDK</sequence>
<evidence type="ECO:0000313" key="7">
    <source>
        <dbReference type="EMBL" id="EGA68404.1"/>
    </source>
</evidence>
<proteinExistence type="inferred from homology"/>
<evidence type="ECO:0000256" key="3">
    <source>
        <dbReference type="ARBA" id="ARBA00022597"/>
    </source>
</evidence>
<keyword evidence="2 6" id="KW-0813">Transport</keyword>
<evidence type="ECO:0000256" key="4">
    <source>
        <dbReference type="ARBA" id="ARBA00022729"/>
    </source>
</evidence>
<dbReference type="PROSITE" id="PS01037">
    <property type="entry name" value="SBP_BACTERIAL_1"/>
    <property type="match status" value="1"/>
</dbReference>
<dbReference type="SUPFAM" id="SSF53850">
    <property type="entry name" value="Periplasmic binding protein-like II"/>
    <property type="match status" value="1"/>
</dbReference>
<dbReference type="PANTHER" id="PTHR30061">
    <property type="entry name" value="MALTOSE-BINDING PERIPLASMIC PROTEIN"/>
    <property type="match status" value="1"/>
</dbReference>
<dbReference type="GO" id="GO:0015768">
    <property type="term" value="P:maltose transport"/>
    <property type="evidence" value="ECO:0007669"/>
    <property type="project" value="TreeGrafter"/>
</dbReference>
<evidence type="ECO:0000256" key="2">
    <source>
        <dbReference type="ARBA" id="ARBA00022448"/>
    </source>
</evidence>
<dbReference type="InterPro" id="IPR006059">
    <property type="entry name" value="SBP"/>
</dbReference>
<protein>
    <recommendedName>
        <fullName evidence="5 6">Maltodextrin-binding protein</fullName>
    </recommendedName>
</protein>
<dbReference type="OrthoDB" id="9766758at2"/>
<dbReference type="RefSeq" id="WP_008080815.1">
    <property type="nucleotide sequence ID" value="NZ_AEVT01000107.1"/>
</dbReference>
<accession>E8MC99</accession>
<comment type="caution">
    <text evidence="7">The sequence shown here is derived from an EMBL/GenBank/DDBJ whole genome shotgun (WGS) entry which is preliminary data.</text>
</comment>
<comment type="similarity">
    <text evidence="1 6">Belongs to the bacterial solute-binding protein 1 family.</text>
</comment>
<keyword evidence="3 6" id="KW-0762">Sugar transport</keyword>
<dbReference type="GO" id="GO:0055052">
    <property type="term" value="C:ATP-binding cassette (ABC) transporter complex, substrate-binding subunit-containing"/>
    <property type="evidence" value="ECO:0007669"/>
    <property type="project" value="TreeGrafter"/>
</dbReference>
<dbReference type="NCBIfam" id="NF007011">
    <property type="entry name" value="PRK09474.1"/>
    <property type="match status" value="1"/>
</dbReference>
<dbReference type="GeneID" id="95571169"/>
<feature type="chain" id="PRO_5013429557" description="Maltodextrin-binding protein" evidence="6">
    <location>
        <begin position="23"/>
        <end position="392"/>
    </location>
</feature>
<reference evidence="7 8" key="1">
    <citation type="journal article" date="2012" name="Int. J. Syst. Evol. Microbiol.">
        <title>Vibrio caribbeanicus sp. nov., isolated from the marine sponge Scleritoderma cyanea.</title>
        <authorList>
            <person name="Hoffmann M."/>
            <person name="Monday S.R."/>
            <person name="Allard M.W."/>
            <person name="Strain E.A."/>
            <person name="Whittaker P."/>
            <person name="Naum M."/>
            <person name="McCarthy P.J."/>
            <person name="Lopez J.V."/>
            <person name="Fischer M."/>
            <person name="Brown E.W."/>
        </authorList>
    </citation>
    <scope>NUCLEOTIDE SEQUENCE [LARGE SCALE GENOMIC DNA]</scope>
    <source>
        <strain evidence="8">DSMZ 21326</strain>
    </source>
</reference>
<dbReference type="InterPro" id="IPR006060">
    <property type="entry name" value="Maltose/Cyclodextrin-bd"/>
</dbReference>
<comment type="function">
    <text evidence="6">Part of the ABC transporter complex MalEFGK involved in maltose/maltodextrin import. Binds maltose and higher maltodextrins.</text>
</comment>
<dbReference type="GO" id="GO:0042597">
    <property type="term" value="C:periplasmic space"/>
    <property type="evidence" value="ECO:0007669"/>
    <property type="project" value="UniProtKB-SubCell"/>
</dbReference>
<dbReference type="PRINTS" id="PR00181">
    <property type="entry name" value="MALTOSEBP"/>
</dbReference>
<dbReference type="PANTHER" id="PTHR30061:SF50">
    <property type="entry name" value="MALTOSE_MALTODEXTRIN-BINDING PERIPLASMIC PROTEIN"/>
    <property type="match status" value="1"/>
</dbReference>
<evidence type="ECO:0000256" key="6">
    <source>
        <dbReference type="RuleBase" id="RU365005"/>
    </source>
</evidence>
<gene>
    <name evidence="7" type="primary">malE</name>
    <name evidence="7" type="ORF">VISI1226_08994</name>
</gene>
<evidence type="ECO:0000256" key="5">
    <source>
        <dbReference type="ARBA" id="ARBA00030303"/>
    </source>
</evidence>
<dbReference type="eggNOG" id="COG2182">
    <property type="taxonomic scope" value="Bacteria"/>
</dbReference>
<dbReference type="Gene3D" id="3.40.190.10">
    <property type="entry name" value="Periplasmic binding protein-like II"/>
    <property type="match status" value="2"/>
</dbReference>
<keyword evidence="4 6" id="KW-0732">Signal</keyword>
<keyword evidence="6" id="KW-0574">Periplasm</keyword>
<comment type="subcellular location">
    <subcellularLocation>
        <location evidence="6">Periplasm</location>
    </subcellularLocation>
</comment>
<dbReference type="Pfam" id="PF01547">
    <property type="entry name" value="SBP_bac_1"/>
    <property type="match status" value="1"/>
</dbReference>
<feature type="signal peptide" evidence="6">
    <location>
        <begin position="1"/>
        <end position="22"/>
    </location>
</feature>
<dbReference type="GO" id="GO:0015144">
    <property type="term" value="F:carbohydrate transmembrane transporter activity"/>
    <property type="evidence" value="ECO:0007669"/>
    <property type="project" value="InterPro"/>
</dbReference>
<dbReference type="GO" id="GO:0042956">
    <property type="term" value="P:maltodextrin transmembrane transport"/>
    <property type="evidence" value="ECO:0007669"/>
    <property type="project" value="TreeGrafter"/>
</dbReference>
<dbReference type="AlphaFoldDB" id="E8MC99"/>
<evidence type="ECO:0000313" key="8">
    <source>
        <dbReference type="Proteomes" id="UP000006228"/>
    </source>
</evidence>
<evidence type="ECO:0000256" key="1">
    <source>
        <dbReference type="ARBA" id="ARBA00008520"/>
    </source>
</evidence>
<dbReference type="InterPro" id="IPR006061">
    <property type="entry name" value="SBP_1_CS"/>
</dbReference>
<dbReference type="Proteomes" id="UP000006228">
    <property type="component" value="Unassembled WGS sequence"/>
</dbReference>
<dbReference type="EMBL" id="AEVT01000107">
    <property type="protein sequence ID" value="EGA68404.1"/>
    <property type="molecule type" value="Genomic_DNA"/>
</dbReference>
<organism evidence="7 8">
    <name type="scientific">Vibrio sinaloensis DSM 21326</name>
    <dbReference type="NCBI Taxonomy" id="945550"/>
    <lineage>
        <taxon>Bacteria</taxon>
        <taxon>Pseudomonadati</taxon>
        <taxon>Pseudomonadota</taxon>
        <taxon>Gammaproteobacteria</taxon>
        <taxon>Vibrionales</taxon>
        <taxon>Vibrionaceae</taxon>
        <taxon>Vibrio</taxon>
        <taxon>Vibrio oreintalis group</taxon>
    </lineage>
</organism>